<dbReference type="InterPro" id="IPR015813">
    <property type="entry name" value="Pyrv/PenolPyrv_kinase-like_dom"/>
</dbReference>
<keyword evidence="2" id="KW-1185">Reference proteome</keyword>
<name>A0A7Y4LZZ3_9BRAD</name>
<dbReference type="Proteomes" id="UP000528734">
    <property type="component" value="Unassembled WGS sequence"/>
</dbReference>
<evidence type="ECO:0000313" key="1">
    <source>
        <dbReference type="EMBL" id="NOJ44834.1"/>
    </source>
</evidence>
<dbReference type="GO" id="GO:0003824">
    <property type="term" value="F:catalytic activity"/>
    <property type="evidence" value="ECO:0007669"/>
    <property type="project" value="InterPro"/>
</dbReference>
<protein>
    <submittedName>
        <fullName evidence="1">Uncharacterized protein</fullName>
    </submittedName>
</protein>
<dbReference type="EMBL" id="JAAVLW010000001">
    <property type="protein sequence ID" value="NOJ44834.1"/>
    <property type="molecule type" value="Genomic_DNA"/>
</dbReference>
<dbReference type="InterPro" id="IPR040442">
    <property type="entry name" value="Pyrv_kinase-like_dom_sf"/>
</dbReference>
<sequence>MCQDVCGYQIGSNRDLSFLMHAHDGPSGAIAERTSFKALWASGLSVASSLGCRDGSEASWNQRVVAGVRAWLSDDCYLLEEDVFFDQNAARPKSLCLWWKRRVVRSVLVARTARRCPPLATISPSEGTE</sequence>
<dbReference type="AlphaFoldDB" id="A0A7Y4LZZ3"/>
<organism evidence="1 2">
    <name type="scientific">Bradyrhizobium archetypum</name>
    <dbReference type="NCBI Taxonomy" id="2721160"/>
    <lineage>
        <taxon>Bacteria</taxon>
        <taxon>Pseudomonadati</taxon>
        <taxon>Pseudomonadota</taxon>
        <taxon>Alphaproteobacteria</taxon>
        <taxon>Hyphomicrobiales</taxon>
        <taxon>Nitrobacteraceae</taxon>
        <taxon>Bradyrhizobium</taxon>
    </lineage>
</organism>
<comment type="caution">
    <text evidence="1">The sequence shown here is derived from an EMBL/GenBank/DDBJ whole genome shotgun (WGS) entry which is preliminary data.</text>
</comment>
<reference evidence="1 2" key="1">
    <citation type="submission" date="2020-03" db="EMBL/GenBank/DDBJ databases">
        <title>Bradyrhizobium diversity isolated from nodules of Muelleranthus trifoliolatus.</title>
        <authorList>
            <person name="Klepa M."/>
            <person name="Helene L."/>
            <person name="Hungria M."/>
        </authorList>
    </citation>
    <scope>NUCLEOTIDE SEQUENCE [LARGE SCALE GENOMIC DNA]</scope>
    <source>
        <strain evidence="1 2">WSM 1744</strain>
    </source>
</reference>
<dbReference type="SUPFAM" id="SSF51621">
    <property type="entry name" value="Phosphoenolpyruvate/pyruvate domain"/>
    <property type="match status" value="1"/>
</dbReference>
<gene>
    <name evidence="1" type="ORF">HCN50_01005</name>
</gene>
<dbReference type="Pfam" id="PF13714">
    <property type="entry name" value="PEP_mutase"/>
    <property type="match status" value="1"/>
</dbReference>
<accession>A0A7Y4LZZ3</accession>
<dbReference type="Gene3D" id="3.20.20.60">
    <property type="entry name" value="Phosphoenolpyruvate-binding domains"/>
    <property type="match status" value="1"/>
</dbReference>
<proteinExistence type="predicted"/>
<evidence type="ECO:0000313" key="2">
    <source>
        <dbReference type="Proteomes" id="UP000528734"/>
    </source>
</evidence>